<dbReference type="AlphaFoldDB" id="A0A8C6GD47"/>
<dbReference type="PANTHER" id="PTHR23266">
    <property type="entry name" value="IMMUNOGLOBULIN HEAVY CHAIN"/>
    <property type="match status" value="1"/>
</dbReference>
<dbReference type="SUPFAM" id="SSF48726">
    <property type="entry name" value="Immunoglobulin"/>
    <property type="match status" value="1"/>
</dbReference>
<organism evidence="1 2">
    <name type="scientific">Mus spicilegus</name>
    <name type="common">Mound-building mouse</name>
    <dbReference type="NCBI Taxonomy" id="10103"/>
    <lineage>
        <taxon>Eukaryota</taxon>
        <taxon>Metazoa</taxon>
        <taxon>Chordata</taxon>
        <taxon>Craniata</taxon>
        <taxon>Vertebrata</taxon>
        <taxon>Euteleostomi</taxon>
        <taxon>Mammalia</taxon>
        <taxon>Eutheria</taxon>
        <taxon>Euarchontoglires</taxon>
        <taxon>Glires</taxon>
        <taxon>Rodentia</taxon>
        <taxon>Myomorpha</taxon>
        <taxon>Muroidea</taxon>
        <taxon>Muridae</taxon>
        <taxon>Murinae</taxon>
        <taxon>Mus</taxon>
        <taxon>Mus</taxon>
    </lineage>
</organism>
<dbReference type="Ensembl" id="ENSMSIT00000005198.1">
    <property type="protein sequence ID" value="ENSMSIP00000004094.1"/>
    <property type="gene ID" value="ENSMSIG00000003770.1"/>
</dbReference>
<keyword evidence="2" id="KW-1185">Reference proteome</keyword>
<evidence type="ECO:0000313" key="2">
    <source>
        <dbReference type="Proteomes" id="UP000694415"/>
    </source>
</evidence>
<protein>
    <submittedName>
        <fullName evidence="1">Uncharacterized protein</fullName>
    </submittedName>
</protein>
<name>A0A8C6GD47_MUSSI</name>
<reference evidence="1" key="2">
    <citation type="submission" date="2025-09" db="UniProtKB">
        <authorList>
            <consortium name="Ensembl"/>
        </authorList>
    </citation>
    <scope>IDENTIFICATION</scope>
</reference>
<sequence>VELGKAEIKLRSIQCEVNLVESGGGLVQPGASLRLSSSGFNIKDEYMHWVKQRPEQGLERNGTF</sequence>
<dbReference type="InterPro" id="IPR013783">
    <property type="entry name" value="Ig-like_fold"/>
</dbReference>
<evidence type="ECO:0000313" key="1">
    <source>
        <dbReference type="Ensembl" id="ENSMSIP00000004094.1"/>
    </source>
</evidence>
<dbReference type="InterPro" id="IPR050199">
    <property type="entry name" value="IgHV"/>
</dbReference>
<dbReference type="InterPro" id="IPR036179">
    <property type="entry name" value="Ig-like_dom_sf"/>
</dbReference>
<dbReference type="Proteomes" id="UP000694415">
    <property type="component" value="Unplaced"/>
</dbReference>
<dbReference type="Gene3D" id="2.60.40.10">
    <property type="entry name" value="Immunoglobulins"/>
    <property type="match status" value="1"/>
</dbReference>
<reference evidence="1" key="1">
    <citation type="submission" date="2025-08" db="UniProtKB">
        <authorList>
            <consortium name="Ensembl"/>
        </authorList>
    </citation>
    <scope>IDENTIFICATION</scope>
</reference>
<accession>A0A8C6GD47</accession>
<proteinExistence type="predicted"/>